<dbReference type="AlphaFoldDB" id="A0AAN6SRB6"/>
<dbReference type="PANTHER" id="PTHR11802:SF479">
    <property type="entry name" value="CARBOXYPEPTIDASE"/>
    <property type="match status" value="1"/>
</dbReference>
<protein>
    <recommendedName>
        <fullName evidence="9">Serine carboxypeptidase</fullName>
    </recommendedName>
</protein>
<evidence type="ECO:0000256" key="1">
    <source>
        <dbReference type="ARBA" id="ARBA00009431"/>
    </source>
</evidence>
<evidence type="ECO:0000256" key="3">
    <source>
        <dbReference type="ARBA" id="ARBA00022670"/>
    </source>
</evidence>
<dbReference type="InterPro" id="IPR029058">
    <property type="entry name" value="AB_hydrolase_fold"/>
</dbReference>
<comment type="similarity">
    <text evidence="1">Belongs to the peptidase S10 family.</text>
</comment>
<evidence type="ECO:0000313" key="7">
    <source>
        <dbReference type="EMBL" id="KAK4040219.1"/>
    </source>
</evidence>
<sequence>MRWSLASLILALAIPALGYHKPRPFNARYQRHSSARGRPAGDDLTKSPYFNENSSGFAVNGTALPLVDFDVGESYAGLLPIGNMNDTSSQLYFWFFPSTNPAAQQNKEILIYLTGGPGCSSIGELLQQNGPISWQPGTFLPIENKWSWHRLTNAVWIDQPVGTGFSQGTPTATSQEDVARQFLGFWKNFVDTFTLQGYKVYVTGSSYGGMYAPYISSAMLDRNDTAYFNVSGMAVWAGLYSKIPMAQDIPIATYVDKWKEALPFNDTFRAGIKAVDAQCGYTAYLDEFLVFPPKGVQPSILPSEDPATGEAHPECQLFIGVFLATMELNPCLNAFDVTSHCPILFDPIGFAAGTFTLPSAFPTPYFNLPAVKATLNAPANTTWTFCQDQLTHPVFVNGVDTSLNAGPGSQPVLPGVIDRTGNVILGHGSRDFLVLPDQTLLTIQNLTWQGQLGFRARPQEPLFIPRHDNLNVSTAAGAGVVGSSHSERGLTWFGAAMAGHMVAQDQPAVAFRMVEVLLGRVEGFESTAPFTVDMGGGGEGGLPAGEVLGTGTVDVGGSVGYGYTGWYGNGTGYGGGKWNGTG</sequence>
<dbReference type="InterPro" id="IPR001563">
    <property type="entry name" value="Peptidase_S10"/>
</dbReference>
<reference evidence="8" key="1">
    <citation type="journal article" date="2023" name="Mol. Phylogenet. Evol.">
        <title>Genome-scale phylogeny and comparative genomics of the fungal order Sordariales.</title>
        <authorList>
            <person name="Hensen N."/>
            <person name="Bonometti L."/>
            <person name="Westerberg I."/>
            <person name="Brannstrom I.O."/>
            <person name="Guillou S."/>
            <person name="Cros-Aarteil S."/>
            <person name="Calhoun S."/>
            <person name="Haridas S."/>
            <person name="Kuo A."/>
            <person name="Mondo S."/>
            <person name="Pangilinan J."/>
            <person name="Riley R."/>
            <person name="LaButti K."/>
            <person name="Andreopoulos B."/>
            <person name="Lipzen A."/>
            <person name="Chen C."/>
            <person name="Yan M."/>
            <person name="Daum C."/>
            <person name="Ng V."/>
            <person name="Clum A."/>
            <person name="Steindorff A."/>
            <person name="Ohm R.A."/>
            <person name="Martin F."/>
            <person name="Silar P."/>
            <person name="Natvig D.O."/>
            <person name="Lalanne C."/>
            <person name="Gautier V."/>
            <person name="Ament-Velasquez S.L."/>
            <person name="Kruys A."/>
            <person name="Hutchinson M.I."/>
            <person name="Powell A.J."/>
            <person name="Barry K."/>
            <person name="Miller A.N."/>
            <person name="Grigoriev I.V."/>
            <person name="Debuchy R."/>
            <person name="Gladieux P."/>
            <person name="Hiltunen Thoren M."/>
            <person name="Johannesson H."/>
        </authorList>
    </citation>
    <scope>NUCLEOTIDE SEQUENCE [LARGE SCALE GENOMIC DNA]</scope>
    <source>
        <strain evidence="8">CBS 284.82</strain>
    </source>
</reference>
<name>A0AAN6SRB6_9PEZI</name>
<evidence type="ECO:0000256" key="5">
    <source>
        <dbReference type="ARBA" id="ARBA00023180"/>
    </source>
</evidence>
<dbReference type="PANTHER" id="PTHR11802">
    <property type="entry name" value="SERINE PROTEASE FAMILY S10 SERINE CARBOXYPEPTIDASE"/>
    <property type="match status" value="1"/>
</dbReference>
<evidence type="ECO:0000256" key="6">
    <source>
        <dbReference type="SAM" id="SignalP"/>
    </source>
</evidence>
<dbReference type="GO" id="GO:0006508">
    <property type="term" value="P:proteolysis"/>
    <property type="evidence" value="ECO:0007669"/>
    <property type="project" value="UniProtKB-KW"/>
</dbReference>
<dbReference type="Pfam" id="PF00450">
    <property type="entry name" value="Peptidase_S10"/>
    <property type="match status" value="1"/>
</dbReference>
<keyword evidence="5" id="KW-0325">Glycoprotein</keyword>
<keyword evidence="2" id="KW-0121">Carboxypeptidase</keyword>
<accession>A0AAN6SRB6</accession>
<proteinExistence type="inferred from homology"/>
<evidence type="ECO:0000256" key="4">
    <source>
        <dbReference type="ARBA" id="ARBA00022801"/>
    </source>
</evidence>
<gene>
    <name evidence="7" type="ORF">C8A01DRAFT_35733</name>
</gene>
<dbReference type="EMBL" id="MU854381">
    <property type="protein sequence ID" value="KAK4040219.1"/>
    <property type="molecule type" value="Genomic_DNA"/>
</dbReference>
<dbReference type="SUPFAM" id="SSF53474">
    <property type="entry name" value="alpha/beta-Hydrolases"/>
    <property type="match status" value="1"/>
</dbReference>
<dbReference type="GO" id="GO:0004185">
    <property type="term" value="F:serine-type carboxypeptidase activity"/>
    <property type="evidence" value="ECO:0007669"/>
    <property type="project" value="InterPro"/>
</dbReference>
<organism evidence="7 8">
    <name type="scientific">Parachaetomium inaequale</name>
    <dbReference type="NCBI Taxonomy" id="2588326"/>
    <lineage>
        <taxon>Eukaryota</taxon>
        <taxon>Fungi</taxon>
        <taxon>Dikarya</taxon>
        <taxon>Ascomycota</taxon>
        <taxon>Pezizomycotina</taxon>
        <taxon>Sordariomycetes</taxon>
        <taxon>Sordariomycetidae</taxon>
        <taxon>Sordariales</taxon>
        <taxon>Chaetomiaceae</taxon>
        <taxon>Parachaetomium</taxon>
    </lineage>
</organism>
<keyword evidence="4" id="KW-0378">Hydrolase</keyword>
<comment type="caution">
    <text evidence="7">The sequence shown here is derived from an EMBL/GenBank/DDBJ whole genome shotgun (WGS) entry which is preliminary data.</text>
</comment>
<dbReference type="PRINTS" id="PR00724">
    <property type="entry name" value="CRBOXYPTASEC"/>
</dbReference>
<dbReference type="Gene3D" id="3.40.50.1820">
    <property type="entry name" value="alpha/beta hydrolase"/>
    <property type="match status" value="1"/>
</dbReference>
<feature type="signal peptide" evidence="6">
    <location>
        <begin position="1"/>
        <end position="18"/>
    </location>
</feature>
<feature type="chain" id="PRO_5042853611" description="Serine carboxypeptidase" evidence="6">
    <location>
        <begin position="19"/>
        <end position="582"/>
    </location>
</feature>
<evidence type="ECO:0000256" key="2">
    <source>
        <dbReference type="ARBA" id="ARBA00022645"/>
    </source>
</evidence>
<keyword evidence="3" id="KW-0645">Protease</keyword>
<dbReference type="Proteomes" id="UP001303115">
    <property type="component" value="Unassembled WGS sequence"/>
</dbReference>
<evidence type="ECO:0000313" key="8">
    <source>
        <dbReference type="Proteomes" id="UP001303115"/>
    </source>
</evidence>
<evidence type="ECO:0008006" key="9">
    <source>
        <dbReference type="Google" id="ProtNLM"/>
    </source>
</evidence>
<keyword evidence="6" id="KW-0732">Signal</keyword>
<keyword evidence="8" id="KW-1185">Reference proteome</keyword>